<evidence type="ECO:0000313" key="2">
    <source>
        <dbReference type="EMBL" id="EEB36018.1"/>
    </source>
</evidence>
<keyword evidence="1" id="KW-1133">Transmembrane helix</keyword>
<reference evidence="2 3" key="1">
    <citation type="submission" date="2008-09" db="EMBL/GenBank/DDBJ databases">
        <authorList>
            <person name="Fulton L."/>
            <person name="Clifton S."/>
            <person name="Fulton B."/>
            <person name="Xu J."/>
            <person name="Minx P."/>
            <person name="Pepin K.H."/>
            <person name="Johnson M."/>
            <person name="Thiruvilangam P."/>
            <person name="Bhonagiri V."/>
            <person name="Nash W.E."/>
            <person name="Mardis E.R."/>
            <person name="Wilson R.K."/>
        </authorList>
    </citation>
    <scope>NUCLEOTIDE SEQUENCE [LARGE SCALE GENOMIC DNA]</scope>
    <source>
        <strain evidence="2 3">DSM 7454</strain>
    </source>
</reference>
<keyword evidence="1" id="KW-0812">Transmembrane</keyword>
<reference evidence="2 3" key="2">
    <citation type="submission" date="2008-10" db="EMBL/GenBank/DDBJ databases">
        <title>Draft genome sequence of Anaerococcus hydrogenalis (DSM 7454).</title>
        <authorList>
            <person name="Sudarsanam P."/>
            <person name="Ley R."/>
            <person name="Guruge J."/>
            <person name="Turnbaugh P.J."/>
            <person name="Mahowald M."/>
            <person name="Liep D."/>
            <person name="Gordon J."/>
        </authorList>
    </citation>
    <scope>NUCLEOTIDE SEQUENCE [LARGE SCALE GENOMIC DNA]</scope>
    <source>
        <strain evidence="2 3">DSM 7454</strain>
    </source>
</reference>
<feature type="transmembrane region" description="Helical" evidence="1">
    <location>
        <begin position="12"/>
        <end position="33"/>
    </location>
</feature>
<evidence type="ECO:0000256" key="1">
    <source>
        <dbReference type="SAM" id="Phobius"/>
    </source>
</evidence>
<sequence length="46" mass="5386">MQIIFIFLEKSKFSFINAFISSGLIFLAIFSPLPSKFIQNKSPYRR</sequence>
<accession>B6W9G8</accession>
<dbReference type="Proteomes" id="UP000005451">
    <property type="component" value="Unassembled WGS sequence"/>
</dbReference>
<organism evidence="2 3">
    <name type="scientific">Anaerococcus hydrogenalis DSM 7454</name>
    <dbReference type="NCBI Taxonomy" id="561177"/>
    <lineage>
        <taxon>Bacteria</taxon>
        <taxon>Bacillati</taxon>
        <taxon>Bacillota</taxon>
        <taxon>Tissierellia</taxon>
        <taxon>Tissierellales</taxon>
        <taxon>Peptoniphilaceae</taxon>
        <taxon>Anaerococcus</taxon>
    </lineage>
</organism>
<name>B6W9G8_9FIRM</name>
<gene>
    <name evidence="2" type="ORF">ANHYDRO_01221</name>
</gene>
<keyword evidence="1" id="KW-0472">Membrane</keyword>
<protein>
    <submittedName>
        <fullName evidence="2">Uncharacterized protein</fullName>
    </submittedName>
</protein>
<dbReference type="AlphaFoldDB" id="B6W9G8"/>
<dbReference type="EMBL" id="ABXA01000031">
    <property type="protein sequence ID" value="EEB36018.1"/>
    <property type="molecule type" value="Genomic_DNA"/>
</dbReference>
<evidence type="ECO:0000313" key="3">
    <source>
        <dbReference type="Proteomes" id="UP000005451"/>
    </source>
</evidence>
<dbReference type="STRING" id="561177.ANHYDRO_01221"/>
<proteinExistence type="predicted"/>
<comment type="caution">
    <text evidence="2">The sequence shown here is derived from an EMBL/GenBank/DDBJ whole genome shotgun (WGS) entry which is preliminary data.</text>
</comment>